<feature type="repeat" description="Filamin" evidence="3">
    <location>
        <begin position="148"/>
        <end position="229"/>
    </location>
</feature>
<proteinExistence type="inferred from homology"/>
<dbReference type="Proteomes" id="UP000095280">
    <property type="component" value="Unplaced"/>
</dbReference>
<keyword evidence="5" id="KW-1185">Reference proteome</keyword>
<evidence type="ECO:0000256" key="1">
    <source>
        <dbReference type="ARBA" id="ARBA00009238"/>
    </source>
</evidence>
<reference evidence="6" key="1">
    <citation type="submission" date="2016-11" db="UniProtKB">
        <authorList>
            <consortium name="WormBaseParasite"/>
        </authorList>
    </citation>
    <scope>IDENTIFICATION</scope>
</reference>
<dbReference type="InterPro" id="IPR014756">
    <property type="entry name" value="Ig_E-set"/>
</dbReference>
<dbReference type="SUPFAM" id="SSF81296">
    <property type="entry name" value="E set domains"/>
    <property type="match status" value="1"/>
</dbReference>
<dbReference type="PROSITE" id="PS50194">
    <property type="entry name" value="FILAMIN_REPEAT"/>
    <property type="match status" value="1"/>
</dbReference>
<dbReference type="AlphaFoldDB" id="A0A1I8FB65"/>
<dbReference type="InterPro" id="IPR044801">
    <property type="entry name" value="Filamin"/>
</dbReference>
<dbReference type="Pfam" id="PF00630">
    <property type="entry name" value="Filamin"/>
    <property type="match status" value="1"/>
</dbReference>
<accession>A0A1I8FB65</accession>
<evidence type="ECO:0000256" key="2">
    <source>
        <dbReference type="ARBA" id="ARBA00022737"/>
    </source>
</evidence>
<dbReference type="InterPro" id="IPR001298">
    <property type="entry name" value="Filamin/ABP280_rpt"/>
</dbReference>
<protein>
    <submittedName>
        <fullName evidence="6">Ig-like domain-containing protein</fullName>
    </submittedName>
</protein>
<dbReference type="GO" id="GO:0030036">
    <property type="term" value="P:actin cytoskeleton organization"/>
    <property type="evidence" value="ECO:0007669"/>
    <property type="project" value="InterPro"/>
</dbReference>
<dbReference type="Gene3D" id="2.60.40.10">
    <property type="entry name" value="Immunoglobulins"/>
    <property type="match status" value="2"/>
</dbReference>
<feature type="region of interest" description="Disordered" evidence="4">
    <location>
        <begin position="24"/>
        <end position="70"/>
    </location>
</feature>
<keyword evidence="2" id="KW-0677">Repeat</keyword>
<name>A0A1I8FB65_9PLAT</name>
<dbReference type="InterPro" id="IPR013783">
    <property type="entry name" value="Ig-like_fold"/>
</dbReference>
<dbReference type="PANTHER" id="PTHR38537">
    <property type="entry name" value="JITTERBUG, ISOFORM N"/>
    <property type="match status" value="1"/>
</dbReference>
<dbReference type="InterPro" id="IPR017868">
    <property type="entry name" value="Filamin/ABP280_repeat-like"/>
</dbReference>
<dbReference type="WBParaSite" id="maker-unitig_27816-snap-gene-0.1-mRNA-1">
    <property type="protein sequence ID" value="maker-unitig_27816-snap-gene-0.1-mRNA-1"/>
    <property type="gene ID" value="maker-unitig_27816-snap-gene-0.1"/>
</dbReference>
<comment type="similarity">
    <text evidence="1">Belongs to the filamin family.</text>
</comment>
<organism evidence="5 6">
    <name type="scientific">Macrostomum lignano</name>
    <dbReference type="NCBI Taxonomy" id="282301"/>
    <lineage>
        <taxon>Eukaryota</taxon>
        <taxon>Metazoa</taxon>
        <taxon>Spiralia</taxon>
        <taxon>Lophotrochozoa</taxon>
        <taxon>Platyhelminthes</taxon>
        <taxon>Rhabditophora</taxon>
        <taxon>Macrostomorpha</taxon>
        <taxon>Macrostomida</taxon>
        <taxon>Macrostomidae</taxon>
        <taxon>Macrostomum</taxon>
    </lineage>
</organism>
<dbReference type="SMART" id="SM00557">
    <property type="entry name" value="IG_FLMN"/>
    <property type="match status" value="1"/>
</dbReference>
<evidence type="ECO:0000256" key="3">
    <source>
        <dbReference type="PROSITE-ProRule" id="PRU00087"/>
    </source>
</evidence>
<dbReference type="PANTHER" id="PTHR38537:SF16">
    <property type="entry name" value="CALPONIN-HOMOLOGY (CH) DOMAIN-CONTAINING PROTEIN"/>
    <property type="match status" value="1"/>
</dbReference>
<evidence type="ECO:0000256" key="4">
    <source>
        <dbReference type="SAM" id="MobiDB-lite"/>
    </source>
</evidence>
<evidence type="ECO:0000313" key="5">
    <source>
        <dbReference type="Proteomes" id="UP000095280"/>
    </source>
</evidence>
<feature type="compositionally biased region" description="Polar residues" evidence="4">
    <location>
        <begin position="120"/>
        <end position="134"/>
    </location>
</feature>
<evidence type="ECO:0000313" key="6">
    <source>
        <dbReference type="WBParaSite" id="maker-unitig_27816-snap-gene-0.1-mRNA-1"/>
    </source>
</evidence>
<sequence length="276" mass="30376">SNINNRIATDNLHSNHYKQHPNFLANRTSAPRPAPAAHQLGPSGHSGQPVPRDGPRPSRPAELSAAAKASTRACWARRSSPLIDTRRAGPGDLTARCVVQPSRPYCELYDHQNNTYTLSIKPQESGKQTSSSFEYNGDQARPSTASGRRLLNASRVHVYGPGVEHGVLDTFQSRFVCETKGAGAGQLTVRIRGPGAPSAWRWSASTERGPHNHCCRYDPCEPGEYQLHICSGLAATFPVTIRREHLQDGKRSWPPIWKGTLRGRRRRASNGAIFDF</sequence>
<dbReference type="GO" id="GO:0051015">
    <property type="term" value="F:actin filament binding"/>
    <property type="evidence" value="ECO:0007669"/>
    <property type="project" value="InterPro"/>
</dbReference>
<feature type="region of interest" description="Disordered" evidence="4">
    <location>
        <begin position="120"/>
        <end position="144"/>
    </location>
</feature>